<proteinExistence type="predicted"/>
<evidence type="ECO:0000256" key="1">
    <source>
        <dbReference type="SAM" id="SignalP"/>
    </source>
</evidence>
<organism evidence="2 3">
    <name type="scientific">Rufibacter quisquiliarum</name>
    <dbReference type="NCBI Taxonomy" id="1549639"/>
    <lineage>
        <taxon>Bacteria</taxon>
        <taxon>Pseudomonadati</taxon>
        <taxon>Bacteroidota</taxon>
        <taxon>Cytophagia</taxon>
        <taxon>Cytophagales</taxon>
        <taxon>Hymenobacteraceae</taxon>
        <taxon>Rufibacter</taxon>
    </lineage>
</organism>
<feature type="chain" id="PRO_5032820816" description="Outer membrane protein beta-barrel domain-containing protein" evidence="1">
    <location>
        <begin position="19"/>
        <end position="212"/>
    </location>
</feature>
<keyword evidence="1" id="KW-0732">Signal</keyword>
<keyword evidence="3" id="KW-1185">Reference proteome</keyword>
<dbReference type="RefSeq" id="WP_066830182.1">
    <property type="nucleotide sequence ID" value="NZ_JACJIQ010000005.1"/>
</dbReference>
<gene>
    <name evidence="2" type="ORF">FHS90_001626</name>
</gene>
<evidence type="ECO:0008006" key="4">
    <source>
        <dbReference type="Google" id="ProtNLM"/>
    </source>
</evidence>
<dbReference type="AlphaFoldDB" id="A0A839GR88"/>
<evidence type="ECO:0000313" key="2">
    <source>
        <dbReference type="EMBL" id="MBA9076918.1"/>
    </source>
</evidence>
<protein>
    <recommendedName>
        <fullName evidence="4">Outer membrane protein beta-barrel domain-containing protein</fullName>
    </recommendedName>
</protein>
<dbReference type="Proteomes" id="UP000563094">
    <property type="component" value="Unassembled WGS sequence"/>
</dbReference>
<accession>A0A839GR88</accession>
<reference evidence="2 3" key="1">
    <citation type="submission" date="2020-08" db="EMBL/GenBank/DDBJ databases">
        <title>Genomic Encyclopedia of Type Strains, Phase IV (KMG-IV): sequencing the most valuable type-strain genomes for metagenomic binning, comparative biology and taxonomic classification.</title>
        <authorList>
            <person name="Goeker M."/>
        </authorList>
    </citation>
    <scope>NUCLEOTIDE SEQUENCE [LARGE SCALE GENOMIC DNA]</scope>
    <source>
        <strain evidence="2 3">DSM 29854</strain>
    </source>
</reference>
<sequence>MKKAVLTWCFFWGILLLAAGQPAGLATTEPETLFQGDVSHSFYFAPSLMLTRWQDRSGFMVGGKVAWVLNQKFGLGLAGYGLTTRNNIGEVLQYANNVFLQVGYGGALLEYTPNPSRLLHFSFPLIIGVGGAAYTNSPLGNNTSNRYSYEVYQTDTFFVMEPGVQAELNMARFMRLGLAASYRFAQGVDLSRSSDRDMSAPTVSLTFKFGKF</sequence>
<dbReference type="EMBL" id="JACJIQ010000005">
    <property type="protein sequence ID" value="MBA9076918.1"/>
    <property type="molecule type" value="Genomic_DNA"/>
</dbReference>
<name>A0A839GR88_9BACT</name>
<evidence type="ECO:0000313" key="3">
    <source>
        <dbReference type="Proteomes" id="UP000563094"/>
    </source>
</evidence>
<feature type="signal peptide" evidence="1">
    <location>
        <begin position="1"/>
        <end position="18"/>
    </location>
</feature>
<comment type="caution">
    <text evidence="2">The sequence shown here is derived from an EMBL/GenBank/DDBJ whole genome shotgun (WGS) entry which is preliminary data.</text>
</comment>